<keyword evidence="8 12" id="KW-0472">Membrane</keyword>
<dbReference type="PANTHER" id="PTHR28259:SF1">
    <property type="entry name" value="FLUORIDE EXPORT PROTEIN 1-RELATED"/>
    <property type="match status" value="1"/>
</dbReference>
<keyword evidence="7 12" id="KW-0406">Ion transport</keyword>
<keyword evidence="3" id="KW-0997">Cell inner membrane</keyword>
<evidence type="ECO:0000256" key="10">
    <source>
        <dbReference type="ARBA" id="ARBA00035120"/>
    </source>
</evidence>
<organism evidence="13 14">
    <name type="scientific">Shewanella japonica</name>
    <dbReference type="NCBI Taxonomy" id="93973"/>
    <lineage>
        <taxon>Bacteria</taxon>
        <taxon>Pseudomonadati</taxon>
        <taxon>Pseudomonadota</taxon>
        <taxon>Gammaproteobacteria</taxon>
        <taxon>Alteromonadales</taxon>
        <taxon>Shewanellaceae</taxon>
        <taxon>Shewanella</taxon>
    </lineage>
</organism>
<evidence type="ECO:0000256" key="7">
    <source>
        <dbReference type="ARBA" id="ARBA00023065"/>
    </source>
</evidence>
<protein>
    <recommendedName>
        <fullName evidence="12">Fluoride-specific ion channel FluC</fullName>
    </recommendedName>
</protein>
<keyword evidence="2 12" id="KW-1003">Cell membrane</keyword>
<comment type="catalytic activity">
    <reaction evidence="11">
        <text>fluoride(in) = fluoride(out)</text>
        <dbReference type="Rhea" id="RHEA:76159"/>
        <dbReference type="ChEBI" id="CHEBI:17051"/>
    </reaction>
    <physiologicalReaction direction="left-to-right" evidence="11">
        <dbReference type="Rhea" id="RHEA:76160"/>
    </physiologicalReaction>
</comment>
<feature type="transmembrane region" description="Helical" evidence="12">
    <location>
        <begin position="7"/>
        <end position="32"/>
    </location>
</feature>
<accession>A0ABN4YEA5</accession>
<dbReference type="RefSeq" id="WP_372036725.1">
    <property type="nucleotide sequence ID" value="NZ_CANMJJ010000001.1"/>
</dbReference>
<dbReference type="PANTHER" id="PTHR28259">
    <property type="entry name" value="FLUORIDE EXPORT PROTEIN 1-RELATED"/>
    <property type="match status" value="1"/>
</dbReference>
<evidence type="ECO:0000256" key="2">
    <source>
        <dbReference type="ARBA" id="ARBA00022475"/>
    </source>
</evidence>
<comment type="function">
    <text evidence="12">Fluoride-specific ion channel. Important for reducing fluoride concentration in the cell, thus reducing its toxicity.</text>
</comment>
<feature type="binding site" evidence="12">
    <location>
        <position position="78"/>
    </location>
    <ligand>
        <name>Na(+)</name>
        <dbReference type="ChEBI" id="CHEBI:29101"/>
        <note>structural</note>
    </ligand>
</feature>
<evidence type="ECO:0000313" key="14">
    <source>
        <dbReference type="Proteomes" id="UP000191820"/>
    </source>
</evidence>
<comment type="subcellular location">
    <subcellularLocation>
        <location evidence="1 12">Cell membrane</location>
        <topology evidence="1 12">Multi-pass membrane protein</topology>
    </subcellularLocation>
</comment>
<feature type="transmembrane region" description="Helical" evidence="12">
    <location>
        <begin position="38"/>
        <end position="58"/>
    </location>
</feature>
<evidence type="ECO:0000256" key="4">
    <source>
        <dbReference type="ARBA" id="ARBA00022692"/>
    </source>
</evidence>
<feature type="transmembrane region" description="Helical" evidence="12">
    <location>
        <begin position="98"/>
        <end position="119"/>
    </location>
</feature>
<dbReference type="Pfam" id="PF02537">
    <property type="entry name" value="CRCB"/>
    <property type="match status" value="1"/>
</dbReference>
<gene>
    <name evidence="12" type="primary">fluC</name>
    <name evidence="12" type="synonym">crcB</name>
    <name evidence="13" type="ORF">SJ2017_2205</name>
</gene>
<feature type="transmembrane region" description="Helical" evidence="12">
    <location>
        <begin position="70"/>
        <end position="86"/>
    </location>
</feature>
<evidence type="ECO:0000256" key="3">
    <source>
        <dbReference type="ARBA" id="ARBA00022519"/>
    </source>
</evidence>
<sequence>MISLTNIMFVALGGSIGAVFRYVISILMLQLFGSSFPFGTLLVNILGSFIMGIVYAISLETSHLSPELKAMVGVGLLGALTTFSTFSNETLLLMQEGLFIKAILNVLLNVILCIFMVYVGQQLVFSRI</sequence>
<feature type="binding site" evidence="12">
    <location>
        <position position="81"/>
    </location>
    <ligand>
        <name>Na(+)</name>
        <dbReference type="ChEBI" id="CHEBI:29101"/>
        <note>structural</note>
    </ligand>
</feature>
<keyword evidence="5 12" id="KW-1133">Transmembrane helix</keyword>
<evidence type="ECO:0000256" key="11">
    <source>
        <dbReference type="ARBA" id="ARBA00035585"/>
    </source>
</evidence>
<dbReference type="EMBL" id="CP020472">
    <property type="protein sequence ID" value="ARD22498.1"/>
    <property type="molecule type" value="Genomic_DNA"/>
</dbReference>
<comment type="activity regulation">
    <text evidence="12">Na(+) is not transported, but it plays an essential structural role and its presence is essential for fluoride channel function.</text>
</comment>
<evidence type="ECO:0000313" key="13">
    <source>
        <dbReference type="EMBL" id="ARD22498.1"/>
    </source>
</evidence>
<reference evidence="13 14" key="1">
    <citation type="submission" date="2017-03" db="EMBL/GenBank/DDBJ databases">
        <title>Genome sequencing of Shewanella japonica KCTC 22435.</title>
        <authorList>
            <person name="Kim K.M."/>
        </authorList>
    </citation>
    <scope>NUCLEOTIDE SEQUENCE [LARGE SCALE GENOMIC DNA]</scope>
    <source>
        <strain evidence="13 14">KCTC 22435</strain>
    </source>
</reference>
<dbReference type="Proteomes" id="UP000191820">
    <property type="component" value="Chromosome"/>
</dbReference>
<dbReference type="HAMAP" id="MF_00454">
    <property type="entry name" value="FluC"/>
    <property type="match status" value="1"/>
</dbReference>
<proteinExistence type="inferred from homology"/>
<evidence type="ECO:0000256" key="8">
    <source>
        <dbReference type="ARBA" id="ARBA00023136"/>
    </source>
</evidence>
<name>A0ABN4YEA5_9GAMM</name>
<dbReference type="InterPro" id="IPR003691">
    <property type="entry name" value="FluC"/>
</dbReference>
<keyword evidence="14" id="KW-1185">Reference proteome</keyword>
<evidence type="ECO:0000256" key="6">
    <source>
        <dbReference type="ARBA" id="ARBA00023053"/>
    </source>
</evidence>
<keyword evidence="12" id="KW-0813">Transport</keyword>
<keyword evidence="4 12" id="KW-0812">Transmembrane</keyword>
<dbReference type="NCBIfam" id="TIGR00494">
    <property type="entry name" value="crcB"/>
    <property type="match status" value="1"/>
</dbReference>
<keyword evidence="12" id="KW-0479">Metal-binding</keyword>
<comment type="similarity">
    <text evidence="10 12">Belongs to the fluoride channel Fluc/FEX (TC 1.A.43) family.</text>
</comment>
<keyword evidence="9 12" id="KW-0407">Ion channel</keyword>
<keyword evidence="6 12" id="KW-0915">Sodium</keyword>
<evidence type="ECO:0000256" key="5">
    <source>
        <dbReference type="ARBA" id="ARBA00022989"/>
    </source>
</evidence>
<evidence type="ECO:0000256" key="12">
    <source>
        <dbReference type="HAMAP-Rule" id="MF_00454"/>
    </source>
</evidence>
<evidence type="ECO:0000256" key="9">
    <source>
        <dbReference type="ARBA" id="ARBA00023303"/>
    </source>
</evidence>
<evidence type="ECO:0000256" key="1">
    <source>
        <dbReference type="ARBA" id="ARBA00004651"/>
    </source>
</evidence>